<dbReference type="EMBL" id="LVKB01000001">
    <property type="protein sequence ID" value="ORD98148.1"/>
    <property type="molecule type" value="Genomic_DNA"/>
</dbReference>
<dbReference type="OrthoDB" id="445326at2759"/>
<evidence type="ECO:0000313" key="1">
    <source>
        <dbReference type="EMBL" id="ORD98148.1"/>
    </source>
</evidence>
<reference evidence="1 2" key="1">
    <citation type="journal article" date="2017" name="Environ. Microbiol.">
        <title>Decay of the glycolytic pathway and adaptation to intranuclear parasitism within Enterocytozoonidae microsporidia.</title>
        <authorList>
            <person name="Wiredu Boakye D."/>
            <person name="Jaroenlak P."/>
            <person name="Prachumwat A."/>
            <person name="Williams T.A."/>
            <person name="Bateman K.S."/>
            <person name="Itsathitphaisarn O."/>
            <person name="Sritunyalucksana K."/>
            <person name="Paszkiewicz K.H."/>
            <person name="Moore K.A."/>
            <person name="Stentiford G.D."/>
            <person name="Williams B.A."/>
        </authorList>
    </citation>
    <scope>NUCLEOTIDE SEQUENCE [LARGE SCALE GENOMIC DNA]</scope>
    <source>
        <strain evidence="1 2">GB1</strain>
    </source>
</reference>
<accession>A0A1X0QED3</accession>
<keyword evidence="2" id="KW-1185">Reference proteome</keyword>
<name>A0A1X0QED3_9MICR</name>
<dbReference type="VEuPathDB" id="MicrosporidiaDB:HERIO_50"/>
<protein>
    <submittedName>
        <fullName evidence="1">Uncharacterized protein</fullName>
    </submittedName>
</protein>
<sequence>MKSNQNIFSKKSHYVIDAQSRKTDSLLDKDLKFDTAVINIPVSKDEDEEVMKYLIQRFKEKTFDNFKMEQINEISEEKEVKIELCKDNEQILELWDDLETTLDNLTKSL</sequence>
<organism evidence="1 2">
    <name type="scientific">Hepatospora eriocheir</name>
    <dbReference type="NCBI Taxonomy" id="1081669"/>
    <lineage>
        <taxon>Eukaryota</taxon>
        <taxon>Fungi</taxon>
        <taxon>Fungi incertae sedis</taxon>
        <taxon>Microsporidia</taxon>
        <taxon>Hepatosporidae</taxon>
        <taxon>Hepatospora</taxon>
    </lineage>
</organism>
<dbReference type="VEuPathDB" id="MicrosporidiaDB:A0H76_2469"/>
<gene>
    <name evidence="1" type="ORF">HERIO_50</name>
</gene>
<comment type="caution">
    <text evidence="1">The sequence shown here is derived from an EMBL/GenBank/DDBJ whole genome shotgun (WGS) entry which is preliminary data.</text>
</comment>
<proteinExistence type="predicted"/>
<dbReference type="Proteomes" id="UP000192356">
    <property type="component" value="Unassembled WGS sequence"/>
</dbReference>
<evidence type="ECO:0000313" key="2">
    <source>
        <dbReference type="Proteomes" id="UP000192356"/>
    </source>
</evidence>
<dbReference type="AlphaFoldDB" id="A0A1X0QED3"/>